<reference evidence="2 3" key="1">
    <citation type="journal article" date="2013" name="Genome Announc.">
        <title>Complete Genome Sequence of Glaciecola psychrophila Strain 170T.</title>
        <authorList>
            <person name="Yin J."/>
            <person name="Chen J."/>
            <person name="Liu G."/>
            <person name="Yu Y."/>
            <person name="Song L."/>
            <person name="Wang X."/>
            <person name="Qu X."/>
        </authorList>
    </citation>
    <scope>NUCLEOTIDE SEQUENCE [LARGE SCALE GENOMIC DNA]</scope>
    <source>
        <strain evidence="2 3">170</strain>
    </source>
</reference>
<keyword evidence="1" id="KW-0812">Transmembrane</keyword>
<keyword evidence="1" id="KW-1133">Transmembrane helix</keyword>
<evidence type="ECO:0000313" key="3">
    <source>
        <dbReference type="Proteomes" id="UP000011864"/>
    </source>
</evidence>
<proteinExistence type="predicted"/>
<protein>
    <submittedName>
        <fullName evidence="2">Uncharacterized protein</fullName>
    </submittedName>
</protein>
<dbReference type="AlphaFoldDB" id="K6ZKL7"/>
<dbReference type="Proteomes" id="UP000011864">
    <property type="component" value="Chromosome"/>
</dbReference>
<organism evidence="2 3">
    <name type="scientific">Paraglaciecola psychrophila 170</name>
    <dbReference type="NCBI Taxonomy" id="1129794"/>
    <lineage>
        <taxon>Bacteria</taxon>
        <taxon>Pseudomonadati</taxon>
        <taxon>Pseudomonadota</taxon>
        <taxon>Gammaproteobacteria</taxon>
        <taxon>Alteromonadales</taxon>
        <taxon>Alteromonadaceae</taxon>
        <taxon>Paraglaciecola</taxon>
    </lineage>
</organism>
<sequence>MDGSKSGVGVFVAGSLGEYKGSFWPQAVSMTTAKETKPIVFKFILFAITTYPLIYKL</sequence>
<name>K6ZKL7_9ALTE</name>
<dbReference type="HOGENOM" id="CLU_2992596_0_0_6"/>
<dbReference type="KEGG" id="gps:C427_5251"/>
<gene>
    <name evidence="2" type="ORF">C427_5251</name>
</gene>
<dbReference type="PATRIC" id="fig|1129794.4.peg.5234"/>
<dbReference type="EMBL" id="CP003837">
    <property type="protein sequence ID" value="AGH47348.1"/>
    <property type="molecule type" value="Genomic_DNA"/>
</dbReference>
<feature type="transmembrane region" description="Helical" evidence="1">
    <location>
        <begin position="39"/>
        <end position="55"/>
    </location>
</feature>
<accession>K6ZKL7</accession>
<keyword evidence="3" id="KW-1185">Reference proteome</keyword>
<evidence type="ECO:0000256" key="1">
    <source>
        <dbReference type="SAM" id="Phobius"/>
    </source>
</evidence>
<evidence type="ECO:0000313" key="2">
    <source>
        <dbReference type="EMBL" id="AGH47348.1"/>
    </source>
</evidence>
<keyword evidence="1" id="KW-0472">Membrane</keyword>